<organism evidence="1 2">
    <name type="scientific">Clostridium butyricum</name>
    <dbReference type="NCBI Taxonomy" id="1492"/>
    <lineage>
        <taxon>Bacteria</taxon>
        <taxon>Bacillati</taxon>
        <taxon>Bacillota</taxon>
        <taxon>Clostridia</taxon>
        <taxon>Eubacteriales</taxon>
        <taxon>Clostridiaceae</taxon>
        <taxon>Clostridium</taxon>
    </lineage>
</organism>
<dbReference type="AlphaFoldDB" id="A0A512TRV0"/>
<evidence type="ECO:0000313" key="1">
    <source>
        <dbReference type="EMBL" id="GEQ22728.1"/>
    </source>
</evidence>
<sequence length="127" mass="15182">MQFNELIDILKKQVNISENQINTSRECIKLTEEQINKIKNIIMFEPWELINDCEKAGIYNKIAEIIDNKLSVYGDEINIYDTNYLIKYSEVSERILKKREQENVLKIETDKIRDRMIEVKNINKKEL</sequence>
<name>A0A512TRV0_CLOBU</name>
<dbReference type="EMBL" id="BKBC01000059">
    <property type="protein sequence ID" value="GEQ22728.1"/>
    <property type="molecule type" value="Genomic_DNA"/>
</dbReference>
<comment type="caution">
    <text evidence="1">The sequence shown here is derived from an EMBL/GenBank/DDBJ whole genome shotgun (WGS) entry which is preliminary data.</text>
</comment>
<gene>
    <name evidence="1" type="ORF">CBU02nite_32340</name>
</gene>
<evidence type="ECO:0000313" key="2">
    <source>
        <dbReference type="Proteomes" id="UP000321089"/>
    </source>
</evidence>
<protein>
    <submittedName>
        <fullName evidence="1">Uncharacterized protein</fullName>
    </submittedName>
</protein>
<proteinExistence type="predicted"/>
<dbReference type="RefSeq" id="WP_146869044.1">
    <property type="nucleotide sequence ID" value="NZ_BKBC01000059.1"/>
</dbReference>
<dbReference type="Proteomes" id="UP000321089">
    <property type="component" value="Unassembled WGS sequence"/>
</dbReference>
<reference evidence="1 2" key="1">
    <citation type="submission" date="2019-07" db="EMBL/GenBank/DDBJ databases">
        <title>Whole genome shotgun sequence of Clostridium butyricum NBRC 3858.</title>
        <authorList>
            <person name="Hosoyama A."/>
            <person name="Uohara A."/>
            <person name="Ohji S."/>
            <person name="Ichikawa N."/>
        </authorList>
    </citation>
    <scope>NUCLEOTIDE SEQUENCE [LARGE SCALE GENOMIC DNA]</scope>
    <source>
        <strain evidence="1 2">NBRC 3858</strain>
    </source>
</reference>
<accession>A0A512TRV0</accession>